<evidence type="ECO:0000313" key="2">
    <source>
        <dbReference type="Proteomes" id="UP000054337"/>
    </source>
</evidence>
<dbReference type="GeneID" id="26250797"/>
<name>W7DR86_BIPV3</name>
<evidence type="ECO:0000313" key="1">
    <source>
        <dbReference type="EMBL" id="EUN20773.1"/>
    </source>
</evidence>
<feature type="non-terminal residue" evidence="1">
    <location>
        <position position="1"/>
    </location>
</feature>
<dbReference type="EMBL" id="KI968892">
    <property type="protein sequence ID" value="EUN20773.1"/>
    <property type="molecule type" value="Genomic_DNA"/>
</dbReference>
<gene>
    <name evidence="1" type="ORF">COCVIDRAFT_115705</name>
</gene>
<sequence length="58" mass="6723">LLIHPSKDGPPRKIISTYTHTYVCRASFKQKKARRRTGAVFAQLEQRQKGMETTTFRS</sequence>
<proteinExistence type="predicted"/>
<dbReference type="Proteomes" id="UP000054337">
    <property type="component" value="Unassembled WGS sequence"/>
</dbReference>
<accession>W7DR86</accession>
<reference evidence="1 2" key="1">
    <citation type="journal article" date="2013" name="PLoS Genet.">
        <title>Comparative genome structure, secondary metabolite, and effector coding capacity across Cochliobolus pathogens.</title>
        <authorList>
            <person name="Condon B.J."/>
            <person name="Leng Y."/>
            <person name="Wu D."/>
            <person name="Bushley K.E."/>
            <person name="Ohm R.A."/>
            <person name="Otillar R."/>
            <person name="Martin J."/>
            <person name="Schackwitz W."/>
            <person name="Grimwood J."/>
            <person name="MohdZainudin N."/>
            <person name="Xue C."/>
            <person name="Wang R."/>
            <person name="Manning V.A."/>
            <person name="Dhillon B."/>
            <person name="Tu Z.J."/>
            <person name="Steffenson B.J."/>
            <person name="Salamov A."/>
            <person name="Sun H."/>
            <person name="Lowry S."/>
            <person name="LaButti K."/>
            <person name="Han J."/>
            <person name="Copeland A."/>
            <person name="Lindquist E."/>
            <person name="Barry K."/>
            <person name="Schmutz J."/>
            <person name="Baker S.E."/>
            <person name="Ciuffetti L.M."/>
            <person name="Grigoriev I.V."/>
            <person name="Zhong S."/>
            <person name="Turgeon B.G."/>
        </authorList>
    </citation>
    <scope>NUCLEOTIDE SEQUENCE [LARGE SCALE GENOMIC DNA]</scope>
    <source>
        <strain evidence="1 2">FI3</strain>
    </source>
</reference>
<keyword evidence="2" id="KW-1185">Reference proteome</keyword>
<dbReference type="RefSeq" id="XP_014550347.1">
    <property type="nucleotide sequence ID" value="XM_014694861.1"/>
</dbReference>
<dbReference type="HOGENOM" id="CLU_2984411_0_0_1"/>
<dbReference type="AlphaFoldDB" id="W7DR86"/>
<organism evidence="1 2">
    <name type="scientific">Bipolaris victoriae (strain FI3)</name>
    <name type="common">Victoria blight of oats agent</name>
    <name type="synonym">Cochliobolus victoriae</name>
    <dbReference type="NCBI Taxonomy" id="930091"/>
    <lineage>
        <taxon>Eukaryota</taxon>
        <taxon>Fungi</taxon>
        <taxon>Dikarya</taxon>
        <taxon>Ascomycota</taxon>
        <taxon>Pezizomycotina</taxon>
        <taxon>Dothideomycetes</taxon>
        <taxon>Pleosporomycetidae</taxon>
        <taxon>Pleosporales</taxon>
        <taxon>Pleosporineae</taxon>
        <taxon>Pleosporaceae</taxon>
        <taxon>Bipolaris</taxon>
    </lineage>
</organism>
<protein>
    <submittedName>
        <fullName evidence="1">Uncharacterized protein</fullName>
    </submittedName>
</protein>